<reference evidence="1" key="3">
    <citation type="submission" date="2025-09" db="UniProtKB">
        <authorList>
            <consortium name="Ensembl"/>
        </authorList>
    </citation>
    <scope>IDENTIFICATION</scope>
</reference>
<sequence length="604" mass="66458">MRWVRALLKNASLAGAPKYIEHFSKFSPSPLSMKQFLDFGSSNACEKTSFTFLRQELPVRLANIMKEINLLPDRVLSTPSVQLVQSWYVQSLLDIMEFLDKDPEDHRTLSQFTDALVTIRNRHNDVVPTMAQGVLEYKDTYGDDPVSNQNIQYFLDRFYLSRISIRMLINQHTLLFDGRTNPAHPKHIGSIDPNCNVSEVVKDAYDMAKLLCDKYYMASPDLEIQEINASNSKQPIHMVYVPSHLYHMLFELFKNAMRATVESHESSVSLPPIKVMVALGEEDLSIKMSDRGGGVPLRKIERLFSYMYSTAPTPQPGTGGTPLAGFGYGLPISRLYAKYFQGDLQLFSMEGFGTDAVIYLKTENQSRAIVPQPPGTPKLAGSFSPVHGLSGAPACLQQVSLAPLPDHPGGRRLVCAQHGAQEHVHVPCQLGATQLTYTQENGLLSLGPASVVTLPIPRPPRCRRLSLLTSFCLLGNHCSEQSVVAPKCQSLSPWRPLGGLPGSSLCGQRLRVGGCLHPDGVFQRHVSMAVFLSEPRTATSLPGALGPPLCPPQPWPSKWTPLLALLSWPMPVPWHWSGVSVGKGPGACHIWGSGRGPLVGDLVL</sequence>
<reference evidence="1" key="1">
    <citation type="submission" date="2020-11" db="EMBL/GenBank/DDBJ databases">
        <authorList>
            <person name="Davenport K.M."/>
            <person name="Bickhart D.M."/>
            <person name="Smith T.P.L."/>
            <person name="Murdoch B.M."/>
            <person name="Rosen B.D."/>
        </authorList>
    </citation>
    <scope>NUCLEOTIDE SEQUENCE [LARGE SCALE GENOMIC DNA]</scope>
    <source>
        <strain evidence="1">OAR_USU_Benz2616</strain>
    </source>
</reference>
<dbReference type="Ensembl" id="ENSOART00020063444.1">
    <property type="protein sequence ID" value="ENSOARP00020039238.1"/>
    <property type="gene ID" value="ENSOARG00020011584.2"/>
</dbReference>
<name>A0AC11D228_SHEEP</name>
<accession>A0AC11D228</accession>
<proteinExistence type="predicted"/>
<organism evidence="1">
    <name type="scientific">Ovis aries</name>
    <name type="common">Sheep</name>
    <dbReference type="NCBI Taxonomy" id="9940"/>
    <lineage>
        <taxon>Eukaryota</taxon>
        <taxon>Metazoa</taxon>
        <taxon>Chordata</taxon>
        <taxon>Craniata</taxon>
        <taxon>Vertebrata</taxon>
        <taxon>Euteleostomi</taxon>
        <taxon>Mammalia</taxon>
        <taxon>Eutheria</taxon>
        <taxon>Laurasiatheria</taxon>
        <taxon>Artiodactyla</taxon>
        <taxon>Ruminantia</taxon>
        <taxon>Pecora</taxon>
        <taxon>Bovidae</taxon>
        <taxon>Caprinae</taxon>
        <taxon>Ovis</taxon>
    </lineage>
</organism>
<protein>
    <submittedName>
        <fullName evidence="1">Pyruvate dehydrogenase kinase 2</fullName>
    </submittedName>
</protein>
<gene>
    <name evidence="1" type="primary">PDK2</name>
</gene>
<evidence type="ECO:0000313" key="1">
    <source>
        <dbReference type="Ensembl" id="ENSOARP00020039238.1"/>
    </source>
</evidence>
<reference evidence="1" key="2">
    <citation type="submission" date="2025-08" db="UniProtKB">
        <authorList>
            <consortium name="Ensembl"/>
        </authorList>
    </citation>
    <scope>IDENTIFICATION</scope>
</reference>